<dbReference type="InterPro" id="IPR008915">
    <property type="entry name" value="Peptidase_M50"/>
</dbReference>
<dbReference type="PANTHER" id="PTHR13325">
    <property type="entry name" value="PROTEASE M50 MEMBRANE-BOUND TRANSCRIPTION FACTOR SITE 2 PROTEASE"/>
    <property type="match status" value="1"/>
</dbReference>
<comment type="similarity">
    <text evidence="3">Belongs to the peptidase M50B family.</text>
</comment>
<keyword evidence="4 7" id="KW-0812">Transmembrane</keyword>
<feature type="transmembrane region" description="Helical" evidence="7">
    <location>
        <begin position="252"/>
        <end position="270"/>
    </location>
</feature>
<gene>
    <name evidence="9" type="ORF">M3I01_007640</name>
</gene>
<protein>
    <submittedName>
        <fullName evidence="9">HlyD family efflux transporter periplasmic adaptor subunit</fullName>
    </submittedName>
</protein>
<dbReference type="RefSeq" id="WP_275565009.1">
    <property type="nucleotide sequence ID" value="NZ_JAMZEG020000002.1"/>
</dbReference>
<dbReference type="Pfam" id="PF02163">
    <property type="entry name" value="Peptidase_M50"/>
    <property type="match status" value="1"/>
</dbReference>
<comment type="caution">
    <text evidence="9">The sequence shown here is derived from an EMBL/GenBank/DDBJ whole genome shotgun (WGS) entry which is preliminary data.</text>
</comment>
<feature type="transmembrane region" description="Helical" evidence="7">
    <location>
        <begin position="181"/>
        <end position="200"/>
    </location>
</feature>
<proteinExistence type="inferred from homology"/>
<evidence type="ECO:0000256" key="2">
    <source>
        <dbReference type="ARBA" id="ARBA00004127"/>
    </source>
</evidence>
<sequence length="703" mass="80604">MSADATEPLPKLRQNLSLLVAPPDEDGEPRWQIFDPVSNKFFYLSRTAFYLFREWRHASDALALLSLVEQRGIEVEEVELDYFLRFLEGNHLLEVQAESDVIRLRGEAAKQKKHILLWLLHNYLFIKIPLIRPDLLLTRFYPLIKQLFRLRLDRVALVLGGIGLVMVLRQWDIFTHTFQNLFSMSVIFYYIAALVFVKTAHELGHAFVAKRYGCRVSSMGIAFLLMTPILYTDTTDAWRLRSRFQRLSIVMAGVKVEIYIACVATFLWSIVPDGGFRSVLFFVATTSWISSLLINTSPFMRFDGYYALSDFLGMENLQPRSFLVGKWFLRERLFGFGLLPPEPLNRKKCLLMVVYAWSTWVYRFFLFLGIAALVYYFAFKVLGIVLFLVEIIWFVLLPIFKEMKVWVSLRKKMSLNRTSVITLLLFVLAIVALLVPWKNQISAPAVATFERHQTFYPSESSRVVAWQVTPNEKVQKGQLLILLESSDVEQQIQLTQIKLNALQTRWQRASSGAVELDSAFTLQTQLSREQSRLLSLLERRERLAIKAPFDGYVGEWLSLSKGDYVNGQSPLVTLYDDDSLVVKAYVEGRIVPLLKEGNRVDFIGNDGEQLSAQLIIDKILPTAIKRLDYPGLGSTYGGAIATQKLDDQLIPEEATYEVQLKLIGEAPLMRQQFGQVNLAVEPHSLLVDGLRRIYGVFIRESGF</sequence>
<name>A0ABT5WDD3_9GAMM</name>
<feature type="transmembrane region" description="Helical" evidence="7">
    <location>
        <begin position="212"/>
        <end position="231"/>
    </location>
</feature>
<evidence type="ECO:0000256" key="5">
    <source>
        <dbReference type="ARBA" id="ARBA00022989"/>
    </source>
</evidence>
<evidence type="ECO:0000259" key="8">
    <source>
        <dbReference type="Pfam" id="PF02163"/>
    </source>
</evidence>
<dbReference type="Proteomes" id="UP001139522">
    <property type="component" value="Unassembled WGS sequence"/>
</dbReference>
<feature type="transmembrane region" description="Helical" evidence="7">
    <location>
        <begin position="276"/>
        <end position="294"/>
    </location>
</feature>
<dbReference type="EMBL" id="JAMZEG020000002">
    <property type="protein sequence ID" value="MDE8602798.1"/>
    <property type="molecule type" value="Genomic_DNA"/>
</dbReference>
<feature type="transmembrane region" description="Helical" evidence="7">
    <location>
        <begin position="381"/>
        <end position="400"/>
    </location>
</feature>
<dbReference type="InterPro" id="IPR001193">
    <property type="entry name" value="MBTPS2"/>
</dbReference>
<evidence type="ECO:0000256" key="4">
    <source>
        <dbReference type="ARBA" id="ARBA00022692"/>
    </source>
</evidence>
<feature type="domain" description="Peptidase M50" evidence="8">
    <location>
        <begin position="189"/>
        <end position="318"/>
    </location>
</feature>
<reference evidence="9" key="1">
    <citation type="submission" date="2023-01" db="EMBL/GenBank/DDBJ databases">
        <title>Psychroserpens sp. MSW6 and Marinomonas sp. RSW2, isolated from seawater.</title>
        <authorList>
            <person name="Kristyanto S."/>
            <person name="Jung J."/>
            <person name="Kim J.M."/>
            <person name="Jeon C.O."/>
        </authorList>
    </citation>
    <scope>NUCLEOTIDE SEQUENCE</scope>
    <source>
        <strain evidence="9">RSW2</strain>
    </source>
</reference>
<dbReference type="Gene3D" id="2.40.50.100">
    <property type="match status" value="1"/>
</dbReference>
<feature type="transmembrane region" description="Helical" evidence="7">
    <location>
        <begin position="349"/>
        <end position="375"/>
    </location>
</feature>
<keyword evidence="5 7" id="KW-1133">Transmembrane helix</keyword>
<dbReference type="PANTHER" id="PTHR13325:SF3">
    <property type="entry name" value="MEMBRANE-BOUND TRANSCRIPTION FACTOR SITE-2 PROTEASE"/>
    <property type="match status" value="1"/>
</dbReference>
<feature type="transmembrane region" description="Helical" evidence="7">
    <location>
        <begin position="420"/>
        <end position="437"/>
    </location>
</feature>
<evidence type="ECO:0000313" key="9">
    <source>
        <dbReference type="EMBL" id="MDE8602798.1"/>
    </source>
</evidence>
<evidence type="ECO:0000313" key="10">
    <source>
        <dbReference type="Proteomes" id="UP001139522"/>
    </source>
</evidence>
<evidence type="ECO:0000256" key="3">
    <source>
        <dbReference type="ARBA" id="ARBA00007931"/>
    </source>
</evidence>
<organism evidence="9 10">
    <name type="scientific">Marinomonas maritima</name>
    <dbReference type="NCBI Taxonomy" id="2940935"/>
    <lineage>
        <taxon>Bacteria</taxon>
        <taxon>Pseudomonadati</taxon>
        <taxon>Pseudomonadota</taxon>
        <taxon>Gammaproteobacteria</taxon>
        <taxon>Oceanospirillales</taxon>
        <taxon>Oceanospirillaceae</taxon>
        <taxon>Marinomonas</taxon>
    </lineage>
</organism>
<evidence type="ECO:0000256" key="7">
    <source>
        <dbReference type="SAM" id="Phobius"/>
    </source>
</evidence>
<evidence type="ECO:0000256" key="1">
    <source>
        <dbReference type="ARBA" id="ARBA00001947"/>
    </source>
</evidence>
<keyword evidence="10" id="KW-1185">Reference proteome</keyword>
<comment type="cofactor">
    <cofactor evidence="1">
        <name>Zn(2+)</name>
        <dbReference type="ChEBI" id="CHEBI:29105"/>
    </cofactor>
</comment>
<feature type="transmembrane region" description="Helical" evidence="7">
    <location>
        <begin position="152"/>
        <end position="169"/>
    </location>
</feature>
<comment type="subcellular location">
    <subcellularLocation>
        <location evidence="2">Endomembrane system</location>
        <topology evidence="2">Multi-pass membrane protein</topology>
    </subcellularLocation>
</comment>
<evidence type="ECO:0000256" key="6">
    <source>
        <dbReference type="ARBA" id="ARBA00023136"/>
    </source>
</evidence>
<accession>A0ABT5WDD3</accession>
<keyword evidence="6 7" id="KW-0472">Membrane</keyword>